<dbReference type="Proteomes" id="UP000054217">
    <property type="component" value="Unassembled WGS sequence"/>
</dbReference>
<reference evidence="2" key="2">
    <citation type="submission" date="2015-01" db="EMBL/GenBank/DDBJ databases">
        <title>Evolutionary Origins and Diversification of the Mycorrhizal Mutualists.</title>
        <authorList>
            <consortium name="DOE Joint Genome Institute"/>
            <consortium name="Mycorrhizal Genomics Consortium"/>
            <person name="Kohler A."/>
            <person name="Kuo A."/>
            <person name="Nagy L.G."/>
            <person name="Floudas D."/>
            <person name="Copeland A."/>
            <person name="Barry K.W."/>
            <person name="Cichocki N."/>
            <person name="Veneault-Fourrey C."/>
            <person name="LaButti K."/>
            <person name="Lindquist E.A."/>
            <person name="Lipzen A."/>
            <person name="Lundell T."/>
            <person name="Morin E."/>
            <person name="Murat C."/>
            <person name="Riley R."/>
            <person name="Ohm R."/>
            <person name="Sun H."/>
            <person name="Tunlid A."/>
            <person name="Henrissat B."/>
            <person name="Grigoriev I.V."/>
            <person name="Hibbett D.S."/>
            <person name="Martin F."/>
        </authorList>
    </citation>
    <scope>NUCLEOTIDE SEQUENCE [LARGE SCALE GENOMIC DNA]</scope>
    <source>
        <strain evidence="2">Marx 270</strain>
    </source>
</reference>
<organism evidence="1 2">
    <name type="scientific">Pisolithus tinctorius Marx 270</name>
    <dbReference type="NCBI Taxonomy" id="870435"/>
    <lineage>
        <taxon>Eukaryota</taxon>
        <taxon>Fungi</taxon>
        <taxon>Dikarya</taxon>
        <taxon>Basidiomycota</taxon>
        <taxon>Agaricomycotina</taxon>
        <taxon>Agaricomycetes</taxon>
        <taxon>Agaricomycetidae</taxon>
        <taxon>Boletales</taxon>
        <taxon>Sclerodermatineae</taxon>
        <taxon>Pisolithaceae</taxon>
        <taxon>Pisolithus</taxon>
    </lineage>
</organism>
<dbReference type="AlphaFoldDB" id="A0A0C3JMH0"/>
<keyword evidence="2" id="KW-1185">Reference proteome</keyword>
<sequence>MSTHRLRLRIEYRPFLARCQIWPVSCPSSTEFIGLELSSVTSTCVGSSLAQAHSEIGPVRAYHLHLHSQWRPQPHTLVTLVDCGASLQGIGRNRGQSVTYLELIRMIWWYSLRHIGLKFEVLGFVNCRGSIATFVLMFGLREYQEGCQLVSRFASDRSLKLPNHHVLANRENIHVSWVY</sequence>
<name>A0A0C3JMH0_PISTI</name>
<dbReference type="HOGENOM" id="CLU_1504056_0_0_1"/>
<dbReference type="InParanoid" id="A0A0C3JMH0"/>
<protein>
    <submittedName>
        <fullName evidence="1">Uncharacterized protein</fullName>
    </submittedName>
</protein>
<gene>
    <name evidence="1" type="ORF">M404DRAFT_903828</name>
</gene>
<proteinExistence type="predicted"/>
<dbReference type="EMBL" id="KN831952">
    <property type="protein sequence ID" value="KIO10343.1"/>
    <property type="molecule type" value="Genomic_DNA"/>
</dbReference>
<evidence type="ECO:0000313" key="2">
    <source>
        <dbReference type="Proteomes" id="UP000054217"/>
    </source>
</evidence>
<reference evidence="1 2" key="1">
    <citation type="submission" date="2014-04" db="EMBL/GenBank/DDBJ databases">
        <authorList>
            <consortium name="DOE Joint Genome Institute"/>
            <person name="Kuo A."/>
            <person name="Kohler A."/>
            <person name="Costa M.D."/>
            <person name="Nagy L.G."/>
            <person name="Floudas D."/>
            <person name="Copeland A."/>
            <person name="Barry K.W."/>
            <person name="Cichocki N."/>
            <person name="Veneault-Fourrey C."/>
            <person name="LaButti K."/>
            <person name="Lindquist E.A."/>
            <person name="Lipzen A."/>
            <person name="Lundell T."/>
            <person name="Morin E."/>
            <person name="Murat C."/>
            <person name="Sun H."/>
            <person name="Tunlid A."/>
            <person name="Henrissat B."/>
            <person name="Grigoriev I.V."/>
            <person name="Hibbett D.S."/>
            <person name="Martin F."/>
            <person name="Nordberg H.P."/>
            <person name="Cantor M.N."/>
            <person name="Hua S.X."/>
        </authorList>
    </citation>
    <scope>NUCLEOTIDE SEQUENCE [LARGE SCALE GENOMIC DNA]</scope>
    <source>
        <strain evidence="1 2">Marx 270</strain>
    </source>
</reference>
<accession>A0A0C3JMH0</accession>
<evidence type="ECO:0000313" key="1">
    <source>
        <dbReference type="EMBL" id="KIO10343.1"/>
    </source>
</evidence>